<accession>A0A7I8KIW2</accession>
<sequence>MKCYKVPLCVNFITNKYHELKYLHLILYEHRWNQCL</sequence>
<protein>
    <submittedName>
        <fullName evidence="1">Uncharacterized protein</fullName>
    </submittedName>
</protein>
<name>A0A7I8KIW2_SPIIN</name>
<gene>
    <name evidence="1" type="ORF">SI8410_06008047</name>
</gene>
<organism evidence="1 2">
    <name type="scientific">Spirodela intermedia</name>
    <name type="common">Intermediate duckweed</name>
    <dbReference type="NCBI Taxonomy" id="51605"/>
    <lineage>
        <taxon>Eukaryota</taxon>
        <taxon>Viridiplantae</taxon>
        <taxon>Streptophyta</taxon>
        <taxon>Embryophyta</taxon>
        <taxon>Tracheophyta</taxon>
        <taxon>Spermatophyta</taxon>
        <taxon>Magnoliopsida</taxon>
        <taxon>Liliopsida</taxon>
        <taxon>Araceae</taxon>
        <taxon>Lemnoideae</taxon>
        <taxon>Spirodela</taxon>
    </lineage>
</organism>
<keyword evidence="2" id="KW-1185">Reference proteome</keyword>
<reference evidence="1" key="1">
    <citation type="submission" date="2020-02" db="EMBL/GenBank/DDBJ databases">
        <authorList>
            <person name="Scholz U."/>
            <person name="Mascher M."/>
            <person name="Fiebig A."/>
        </authorList>
    </citation>
    <scope>NUCLEOTIDE SEQUENCE</scope>
</reference>
<evidence type="ECO:0000313" key="2">
    <source>
        <dbReference type="Proteomes" id="UP000663760"/>
    </source>
</evidence>
<dbReference type="AlphaFoldDB" id="A0A7I8KIW2"/>
<proteinExistence type="predicted"/>
<dbReference type="EMBL" id="LR746269">
    <property type="protein sequence ID" value="CAA7397382.1"/>
    <property type="molecule type" value="Genomic_DNA"/>
</dbReference>
<evidence type="ECO:0000313" key="1">
    <source>
        <dbReference type="EMBL" id="CAA7397382.1"/>
    </source>
</evidence>
<dbReference type="Proteomes" id="UP000663760">
    <property type="component" value="Chromosome 6"/>
</dbReference>